<reference evidence="2 3" key="1">
    <citation type="submission" date="2011-08" db="EMBL/GenBank/DDBJ databases">
        <title>The complete genome of Methanofollis liminatans DSM 4140.</title>
        <authorList>
            <consortium name="US DOE Joint Genome Institute (JGI-PGF)"/>
            <person name="Lucas S."/>
            <person name="Han J."/>
            <person name="Lapidus A."/>
            <person name="Bruce D."/>
            <person name="Goodwin L."/>
            <person name="Pitluck S."/>
            <person name="Peters L."/>
            <person name="Kyrpides N."/>
            <person name="Mavromatis K."/>
            <person name="Ivanova N."/>
            <person name="Mikhailova N."/>
            <person name="Lu M."/>
            <person name="Detter J.C."/>
            <person name="Tapia R."/>
            <person name="Han C."/>
            <person name="Land M."/>
            <person name="Hauser L."/>
            <person name="Markowitz V."/>
            <person name="Cheng J.-F."/>
            <person name="Hugenholtz P."/>
            <person name="Woyke T."/>
            <person name="Wu D."/>
            <person name="Spring S."/>
            <person name="Schuler E."/>
            <person name="Brambilla E."/>
            <person name="Klenk H.-P."/>
            <person name="Eisen J.A."/>
        </authorList>
    </citation>
    <scope>NUCLEOTIDE SEQUENCE [LARGE SCALE GENOMIC DNA]</scope>
    <source>
        <strain evidence="2 3">DSM 4140</strain>
    </source>
</reference>
<dbReference type="PANTHER" id="PTHR43852">
    <property type="entry name" value="NUCLEOTIDYLTRANSFERASE"/>
    <property type="match status" value="1"/>
</dbReference>
<protein>
    <submittedName>
        <fullName evidence="2">DNA polymerase beta domain protein region</fullName>
    </submittedName>
</protein>
<dbReference type="STRING" id="28892.Metli_0818"/>
<sequence length="136" mass="16054">MPSEENVLSMQERDQILSRLSAIEGFERVRFIVLYGSYAERRATADSDVDLCISYDASPEDSSAFRFRALSELCNDRYDIQIFEQLPLYIRMDVLKGCVLYCPDERFLYDIALETIREFDDFKHRLYDYIGERVMS</sequence>
<gene>
    <name evidence="2" type="ORF">Metli_0818</name>
</gene>
<dbReference type="InterPro" id="IPR043519">
    <property type="entry name" value="NT_sf"/>
</dbReference>
<proteinExistence type="predicted"/>
<dbReference type="PANTHER" id="PTHR43852:SF3">
    <property type="entry name" value="NUCLEOTIDYLTRANSFERASE"/>
    <property type="match status" value="1"/>
</dbReference>
<dbReference type="Gene3D" id="3.30.460.10">
    <property type="entry name" value="Beta Polymerase, domain 2"/>
    <property type="match status" value="1"/>
</dbReference>
<organism evidence="2 3">
    <name type="scientific">Methanofollis liminatans DSM 4140</name>
    <dbReference type="NCBI Taxonomy" id="28892"/>
    <lineage>
        <taxon>Archaea</taxon>
        <taxon>Methanobacteriati</taxon>
        <taxon>Methanobacteriota</taxon>
        <taxon>Stenosarchaea group</taxon>
        <taxon>Methanomicrobia</taxon>
        <taxon>Methanomicrobiales</taxon>
        <taxon>Methanomicrobiaceae</taxon>
        <taxon>Methanofollis</taxon>
    </lineage>
</organism>
<dbReference type="SUPFAM" id="SSF81301">
    <property type="entry name" value="Nucleotidyltransferase"/>
    <property type="match status" value="1"/>
</dbReference>
<dbReference type="Pfam" id="PF18765">
    <property type="entry name" value="Polbeta"/>
    <property type="match status" value="1"/>
</dbReference>
<dbReference type="OrthoDB" id="61846at2157"/>
<dbReference type="HOGENOM" id="CLU_130257_1_2_2"/>
<keyword evidence="3" id="KW-1185">Reference proteome</keyword>
<dbReference type="CDD" id="cd05403">
    <property type="entry name" value="NT_KNTase_like"/>
    <property type="match status" value="1"/>
</dbReference>
<accession>J0S874</accession>
<name>J0S874_9EURY</name>
<evidence type="ECO:0000313" key="2">
    <source>
        <dbReference type="EMBL" id="EJG06779.1"/>
    </source>
</evidence>
<dbReference type="InterPro" id="IPR041633">
    <property type="entry name" value="Polbeta"/>
</dbReference>
<evidence type="ECO:0000259" key="1">
    <source>
        <dbReference type="Pfam" id="PF18765"/>
    </source>
</evidence>
<feature type="domain" description="Polymerase beta nucleotidyltransferase" evidence="1">
    <location>
        <begin position="25"/>
        <end position="105"/>
    </location>
</feature>
<dbReference type="EMBL" id="CM001555">
    <property type="protein sequence ID" value="EJG06779.1"/>
    <property type="molecule type" value="Genomic_DNA"/>
</dbReference>
<dbReference type="AlphaFoldDB" id="J0S874"/>
<dbReference type="Proteomes" id="UP000005095">
    <property type="component" value="Chromosome"/>
</dbReference>
<evidence type="ECO:0000313" key="3">
    <source>
        <dbReference type="Proteomes" id="UP000005095"/>
    </source>
</evidence>
<dbReference type="InterPro" id="IPR052930">
    <property type="entry name" value="TA_antitoxin_MntA"/>
</dbReference>